<proteinExistence type="predicted"/>
<dbReference type="EMBL" id="JBHRZT010000072">
    <property type="protein sequence ID" value="MFC3885530.1"/>
    <property type="molecule type" value="Genomic_DNA"/>
</dbReference>
<feature type="transmembrane region" description="Helical" evidence="1">
    <location>
        <begin position="141"/>
        <end position="163"/>
    </location>
</feature>
<reference evidence="3" key="1">
    <citation type="journal article" date="2019" name="Int. J. Syst. Evol. Microbiol.">
        <title>The Global Catalogue of Microorganisms (GCM) 10K type strain sequencing project: providing services to taxonomists for standard genome sequencing and annotation.</title>
        <authorList>
            <consortium name="The Broad Institute Genomics Platform"/>
            <consortium name="The Broad Institute Genome Sequencing Center for Infectious Disease"/>
            <person name="Wu L."/>
            <person name="Ma J."/>
        </authorList>
    </citation>
    <scope>NUCLEOTIDE SEQUENCE [LARGE SCALE GENOMIC DNA]</scope>
    <source>
        <strain evidence="3">CCUG 61889</strain>
    </source>
</reference>
<accession>A0ABV8B6M5</accession>
<protein>
    <submittedName>
        <fullName evidence="2">ABC transporter permease</fullName>
    </submittedName>
</protein>
<evidence type="ECO:0000313" key="2">
    <source>
        <dbReference type="EMBL" id="MFC3885530.1"/>
    </source>
</evidence>
<dbReference type="Pfam" id="PF12730">
    <property type="entry name" value="ABC2_membrane_4"/>
    <property type="match status" value="1"/>
</dbReference>
<organism evidence="2 3">
    <name type="scientific">Bacillus songklensis</name>
    <dbReference type="NCBI Taxonomy" id="1069116"/>
    <lineage>
        <taxon>Bacteria</taxon>
        <taxon>Bacillati</taxon>
        <taxon>Bacillota</taxon>
        <taxon>Bacilli</taxon>
        <taxon>Bacillales</taxon>
        <taxon>Bacillaceae</taxon>
        <taxon>Bacillus</taxon>
    </lineage>
</organism>
<keyword evidence="3" id="KW-1185">Reference proteome</keyword>
<feature type="transmembrane region" description="Helical" evidence="1">
    <location>
        <begin position="45"/>
        <end position="70"/>
    </location>
</feature>
<name>A0ABV8B6M5_9BACI</name>
<keyword evidence="1" id="KW-1133">Transmembrane helix</keyword>
<keyword evidence="1" id="KW-0812">Transmembrane</keyword>
<evidence type="ECO:0000313" key="3">
    <source>
        <dbReference type="Proteomes" id="UP001595752"/>
    </source>
</evidence>
<feature type="transmembrane region" description="Helical" evidence="1">
    <location>
        <begin position="90"/>
        <end position="110"/>
    </location>
</feature>
<evidence type="ECO:0000256" key="1">
    <source>
        <dbReference type="SAM" id="Phobius"/>
    </source>
</evidence>
<keyword evidence="1" id="KW-0472">Membrane</keyword>
<sequence>MIRVTFVILASVIMSRLIIEEYRSNTITLLFTYPISRKKLMISKLMIVAGFIFTTIILSNLFIGSLFYIVDSYANVIPGNLTLGLVKSQLITLFLSAVSSTGIGLIPLYFGMRKKSTPATVISAVLLVTFINSDVDGFSLFNNIIAVPLAFAAVGVFIAYLSFRKIENMDVN</sequence>
<dbReference type="Proteomes" id="UP001595752">
    <property type="component" value="Unassembled WGS sequence"/>
</dbReference>
<comment type="caution">
    <text evidence="2">The sequence shown here is derived from an EMBL/GenBank/DDBJ whole genome shotgun (WGS) entry which is preliminary data.</text>
</comment>
<gene>
    <name evidence="2" type="ORF">ACFOU2_19460</name>
</gene>
<feature type="transmembrane region" description="Helical" evidence="1">
    <location>
        <begin position="117"/>
        <end position="135"/>
    </location>
</feature>